<gene>
    <name evidence="2" type="ORF">MUN86_11445</name>
</gene>
<protein>
    <recommendedName>
        <fullName evidence="4">Translation initiation factor</fullName>
    </recommendedName>
</protein>
<accession>A0ABY4GBU8</accession>
<evidence type="ECO:0000313" key="3">
    <source>
        <dbReference type="Proteomes" id="UP000830401"/>
    </source>
</evidence>
<dbReference type="EMBL" id="CP095061">
    <property type="protein sequence ID" value="UOQ68400.1"/>
    <property type="molecule type" value="Genomic_DNA"/>
</dbReference>
<feature type="compositionally biased region" description="Polar residues" evidence="1">
    <location>
        <begin position="126"/>
        <end position="151"/>
    </location>
</feature>
<evidence type="ECO:0000256" key="1">
    <source>
        <dbReference type="SAM" id="MobiDB-lite"/>
    </source>
</evidence>
<evidence type="ECO:0000313" key="2">
    <source>
        <dbReference type="EMBL" id="UOQ68400.1"/>
    </source>
</evidence>
<reference evidence="2" key="1">
    <citation type="submission" date="2022-04" db="EMBL/GenBank/DDBJ databases">
        <title>Hymenobacter sp. isolated from the air.</title>
        <authorList>
            <person name="Won M."/>
            <person name="Lee C.-M."/>
            <person name="Woen H.-Y."/>
            <person name="Kwon S.-W."/>
        </authorList>
    </citation>
    <scope>NUCLEOTIDE SEQUENCE</scope>
    <source>
        <strain evidence="2">5420S-77</strain>
    </source>
</reference>
<keyword evidence="3" id="KW-1185">Reference proteome</keyword>
<feature type="compositionally biased region" description="Basic and acidic residues" evidence="1">
    <location>
        <begin position="71"/>
        <end position="80"/>
    </location>
</feature>
<proteinExistence type="predicted"/>
<evidence type="ECO:0008006" key="4">
    <source>
        <dbReference type="Google" id="ProtNLM"/>
    </source>
</evidence>
<sequence length="151" mass="16138">MPNGGNITGSNQFGKENLPPDHDDAPQGDTAFGDQGSDYNQQRRYSAASPDEPYSSVGRSYGTGRADFNGDEDRAYDESGTRGGLGTSGGRENLSDRQVNSDTNAFRGGYGGGDYNQPRPEEAQNIGMNSRNPTASPNSTQSDQDFEQSQP</sequence>
<organism evidence="2 3">
    <name type="scientific">Hymenobacter volaticus</name>
    <dbReference type="NCBI Taxonomy" id="2932254"/>
    <lineage>
        <taxon>Bacteria</taxon>
        <taxon>Pseudomonadati</taxon>
        <taxon>Bacteroidota</taxon>
        <taxon>Cytophagia</taxon>
        <taxon>Cytophagales</taxon>
        <taxon>Hymenobacteraceae</taxon>
        <taxon>Hymenobacter</taxon>
    </lineage>
</organism>
<dbReference type="RefSeq" id="WP_245125501.1">
    <property type="nucleotide sequence ID" value="NZ_CP095061.1"/>
</dbReference>
<dbReference type="Proteomes" id="UP000830401">
    <property type="component" value="Chromosome"/>
</dbReference>
<name>A0ABY4GBU8_9BACT</name>
<feature type="region of interest" description="Disordered" evidence="1">
    <location>
        <begin position="1"/>
        <end position="151"/>
    </location>
</feature>